<dbReference type="EMBL" id="CM056741">
    <property type="protein sequence ID" value="KAJ8682361.1"/>
    <property type="molecule type" value="Genomic_DNA"/>
</dbReference>
<sequence>MEITDPSSAMHSVFVSALSIALTGPPLVTVDGIWCTGSLKEELVFACVTSSTFLRLSECICVNARVSLDTIPTDGAVYITDGATVSLRLPLWISPLLLVDTEQKVRLLGCPITSGVACCSSPSTIPGTLLPARFVLSSDMLRRQLLIEEAALLGRGCELLVLELPR</sequence>
<keyword evidence="2" id="KW-1185">Reference proteome</keyword>
<gene>
    <name evidence="1" type="ORF">QAD02_018153</name>
</gene>
<name>A0ACC2PHU6_9HYME</name>
<dbReference type="Proteomes" id="UP001239111">
    <property type="component" value="Chromosome 1"/>
</dbReference>
<organism evidence="1 2">
    <name type="scientific">Eretmocerus hayati</name>
    <dbReference type="NCBI Taxonomy" id="131215"/>
    <lineage>
        <taxon>Eukaryota</taxon>
        <taxon>Metazoa</taxon>
        <taxon>Ecdysozoa</taxon>
        <taxon>Arthropoda</taxon>
        <taxon>Hexapoda</taxon>
        <taxon>Insecta</taxon>
        <taxon>Pterygota</taxon>
        <taxon>Neoptera</taxon>
        <taxon>Endopterygota</taxon>
        <taxon>Hymenoptera</taxon>
        <taxon>Apocrita</taxon>
        <taxon>Proctotrupomorpha</taxon>
        <taxon>Chalcidoidea</taxon>
        <taxon>Aphelinidae</taxon>
        <taxon>Aphelininae</taxon>
        <taxon>Eretmocerus</taxon>
    </lineage>
</organism>
<accession>A0ACC2PHU6</accession>
<reference evidence="1" key="1">
    <citation type="submission" date="2023-04" db="EMBL/GenBank/DDBJ databases">
        <title>A chromosome-level genome assembly of the parasitoid wasp Eretmocerus hayati.</title>
        <authorList>
            <person name="Zhong Y."/>
            <person name="Liu S."/>
            <person name="Liu Y."/>
        </authorList>
    </citation>
    <scope>NUCLEOTIDE SEQUENCE</scope>
    <source>
        <strain evidence="1">ZJU_SS_LIU_2023</strain>
    </source>
</reference>
<evidence type="ECO:0000313" key="2">
    <source>
        <dbReference type="Proteomes" id="UP001239111"/>
    </source>
</evidence>
<evidence type="ECO:0000313" key="1">
    <source>
        <dbReference type="EMBL" id="KAJ8682361.1"/>
    </source>
</evidence>
<proteinExistence type="predicted"/>
<protein>
    <submittedName>
        <fullName evidence="1">Uncharacterized protein</fullName>
    </submittedName>
</protein>
<comment type="caution">
    <text evidence="1">The sequence shown here is derived from an EMBL/GenBank/DDBJ whole genome shotgun (WGS) entry which is preliminary data.</text>
</comment>